<dbReference type="InterPro" id="IPR010998">
    <property type="entry name" value="Integrase_recombinase_N"/>
</dbReference>
<evidence type="ECO:0000256" key="2">
    <source>
        <dbReference type="ARBA" id="ARBA00023172"/>
    </source>
</evidence>
<organism evidence="5 6">
    <name type="scientific">Rhodococcus wratislaviensis</name>
    <name type="common">Tsukamurella wratislaviensis</name>
    <dbReference type="NCBI Taxonomy" id="44752"/>
    <lineage>
        <taxon>Bacteria</taxon>
        <taxon>Bacillati</taxon>
        <taxon>Actinomycetota</taxon>
        <taxon>Actinomycetes</taxon>
        <taxon>Mycobacteriales</taxon>
        <taxon>Nocardiaceae</taxon>
        <taxon>Rhodococcus</taxon>
    </lineage>
</organism>
<dbReference type="Pfam" id="PF00589">
    <property type="entry name" value="Phage_integrase"/>
    <property type="match status" value="1"/>
</dbReference>
<gene>
    <name evidence="5" type="ORF">Rhow_004569</name>
</gene>
<name>A0A402CBE6_RHOWR</name>
<sequence>MTIEQTSPQTHGVGPMSDDGWGSVPVLPDAAVLRIEQAVSTSRAEGTRRSYASAWRRFTTWCAAHGHTALPAHPVTVAAYLVDAADTYDSAGERAYAPMTLARWVAAIGYHHRAAGHTTPHSHDLVRSTLSGIRRDYAANGDRPRTPRAPLLVEDIVTIVGSARQAVTGWAAEVHERRDSALLLMGFAGAFRRSELVALTCGDVTVHRLDGIHVRLRRSKTDQEGVGSVRALPFTTHHHSCPPCAYVRWAQVVAAFDSAGRPGVIRLLRTAPPFEGHVCRAGLPRMKARAPLFRAIAKNGNLSDTALSGASVHAAIRRRAQAAGYDETVVAQLGGHSLRAGFVTQAFRNGADAHAIMRQTGHTNPATVELYAREHAPLVGNAVTEIGL</sequence>
<dbReference type="Gene3D" id="1.10.443.10">
    <property type="entry name" value="Intergrase catalytic core"/>
    <property type="match status" value="1"/>
</dbReference>
<feature type="domain" description="Tyr recombinase" evidence="4">
    <location>
        <begin position="146"/>
        <end position="388"/>
    </location>
</feature>
<dbReference type="Gene3D" id="1.10.150.130">
    <property type="match status" value="1"/>
</dbReference>
<keyword evidence="6" id="KW-1185">Reference proteome</keyword>
<dbReference type="PROSITE" id="PS51898">
    <property type="entry name" value="TYR_RECOMBINASE"/>
    <property type="match status" value="1"/>
</dbReference>
<evidence type="ECO:0000256" key="3">
    <source>
        <dbReference type="SAM" id="MobiDB-lite"/>
    </source>
</evidence>
<dbReference type="AlphaFoldDB" id="A0A402CBE6"/>
<dbReference type="InterPro" id="IPR013762">
    <property type="entry name" value="Integrase-like_cat_sf"/>
</dbReference>
<dbReference type="SUPFAM" id="SSF47823">
    <property type="entry name" value="lambda integrase-like, N-terminal domain"/>
    <property type="match status" value="1"/>
</dbReference>
<dbReference type="InterPro" id="IPR002104">
    <property type="entry name" value="Integrase_catalytic"/>
</dbReference>
<comment type="caution">
    <text evidence="5">The sequence shown here is derived from an EMBL/GenBank/DDBJ whole genome shotgun (WGS) entry which is preliminary data.</text>
</comment>
<dbReference type="InterPro" id="IPR052925">
    <property type="entry name" value="Phage_Integrase-like_Recomb"/>
</dbReference>
<dbReference type="GO" id="GO:0015074">
    <property type="term" value="P:DNA integration"/>
    <property type="evidence" value="ECO:0007669"/>
    <property type="project" value="InterPro"/>
</dbReference>
<dbReference type="GO" id="GO:0003677">
    <property type="term" value="F:DNA binding"/>
    <property type="evidence" value="ECO:0007669"/>
    <property type="project" value="UniProtKB-KW"/>
</dbReference>
<protein>
    <submittedName>
        <fullName evidence="5">Putative integrase</fullName>
    </submittedName>
</protein>
<dbReference type="SUPFAM" id="SSF56349">
    <property type="entry name" value="DNA breaking-rejoining enzymes"/>
    <property type="match status" value="1"/>
</dbReference>
<evidence type="ECO:0000313" key="6">
    <source>
        <dbReference type="Proteomes" id="UP000287519"/>
    </source>
</evidence>
<feature type="compositionally biased region" description="Polar residues" evidence="3">
    <location>
        <begin position="1"/>
        <end position="10"/>
    </location>
</feature>
<dbReference type="Proteomes" id="UP000287519">
    <property type="component" value="Unassembled WGS sequence"/>
</dbReference>
<feature type="region of interest" description="Disordered" evidence="3">
    <location>
        <begin position="1"/>
        <end position="20"/>
    </location>
</feature>
<dbReference type="CDD" id="cd00799">
    <property type="entry name" value="INT_Cre_C"/>
    <property type="match status" value="1"/>
</dbReference>
<dbReference type="GO" id="GO:0006310">
    <property type="term" value="P:DNA recombination"/>
    <property type="evidence" value="ECO:0007669"/>
    <property type="project" value="UniProtKB-KW"/>
</dbReference>
<dbReference type="InterPro" id="IPR011010">
    <property type="entry name" value="DNA_brk_join_enz"/>
</dbReference>
<reference evidence="5 6" key="1">
    <citation type="submission" date="2018-11" db="EMBL/GenBank/DDBJ databases">
        <title>Microbial catabolism of amino acid.</title>
        <authorList>
            <person name="Hibi M."/>
            <person name="Ogawa J."/>
        </authorList>
    </citation>
    <scope>NUCLEOTIDE SEQUENCE [LARGE SCALE GENOMIC DNA]</scope>
    <source>
        <strain evidence="5 6">C31-06</strain>
    </source>
</reference>
<dbReference type="PANTHER" id="PTHR34605">
    <property type="entry name" value="PHAGE_INTEGRASE DOMAIN-CONTAINING PROTEIN"/>
    <property type="match status" value="1"/>
</dbReference>
<keyword evidence="1" id="KW-0238">DNA-binding</keyword>
<evidence type="ECO:0000256" key="1">
    <source>
        <dbReference type="ARBA" id="ARBA00023125"/>
    </source>
</evidence>
<evidence type="ECO:0000313" key="5">
    <source>
        <dbReference type="EMBL" id="GCE40926.1"/>
    </source>
</evidence>
<proteinExistence type="predicted"/>
<dbReference type="EMBL" id="BHYM01000038">
    <property type="protein sequence ID" value="GCE40926.1"/>
    <property type="molecule type" value="Genomic_DNA"/>
</dbReference>
<accession>A0A402CBE6</accession>
<evidence type="ECO:0000259" key="4">
    <source>
        <dbReference type="PROSITE" id="PS51898"/>
    </source>
</evidence>
<keyword evidence="2" id="KW-0233">DNA recombination</keyword>
<dbReference type="PANTHER" id="PTHR34605:SF4">
    <property type="entry name" value="DNA ADENINE METHYLTRANSFERASE"/>
    <property type="match status" value="1"/>
</dbReference>